<dbReference type="EMBL" id="BAABME010009361">
    <property type="protein sequence ID" value="GAA0175023.1"/>
    <property type="molecule type" value="Genomic_DNA"/>
</dbReference>
<evidence type="ECO:0000313" key="2">
    <source>
        <dbReference type="Proteomes" id="UP001454036"/>
    </source>
</evidence>
<protein>
    <recommendedName>
        <fullName evidence="3">DUF4378 domain-containing protein</fullName>
    </recommendedName>
</protein>
<dbReference type="AlphaFoldDB" id="A0AAV3RJ22"/>
<accession>A0AAV3RJ22</accession>
<name>A0AAV3RJ22_LITER</name>
<proteinExistence type="predicted"/>
<comment type="caution">
    <text evidence="1">The sequence shown here is derived from an EMBL/GenBank/DDBJ whole genome shotgun (WGS) entry which is preliminary data.</text>
</comment>
<dbReference type="PANTHER" id="PTHR33623:SF17">
    <property type="entry name" value="DUF4378 DOMAIN-CONTAINING PROTEIN"/>
    <property type="match status" value="1"/>
</dbReference>
<sequence length="184" mass="21835">MTESFLDEGIVEKRTMEEIDEQYTPVSVLTSPFQEDREFNYHYGFENNQSKVKAQKQVNETEEKARQLFHHLKGTIVANSYDSLMQDNFLMDFFWEELSTNKKDEKDELLEGKLVATAQDWLRGVQEGCYVWTEENKRENYVKEMEKGLKWTKHEEEKEEMASELEKLVLNSLVDEVLFDLITL</sequence>
<evidence type="ECO:0000313" key="1">
    <source>
        <dbReference type="EMBL" id="GAA0175023.1"/>
    </source>
</evidence>
<reference evidence="1 2" key="1">
    <citation type="submission" date="2024-01" db="EMBL/GenBank/DDBJ databases">
        <title>The complete chloroplast genome sequence of Lithospermum erythrorhizon: insights into the phylogenetic relationship among Boraginaceae species and the maternal lineages of purple gromwells.</title>
        <authorList>
            <person name="Okada T."/>
            <person name="Watanabe K."/>
        </authorList>
    </citation>
    <scope>NUCLEOTIDE SEQUENCE [LARGE SCALE GENOMIC DNA]</scope>
</reference>
<organism evidence="1 2">
    <name type="scientific">Lithospermum erythrorhizon</name>
    <name type="common">Purple gromwell</name>
    <name type="synonym">Lithospermum officinale var. erythrorhizon</name>
    <dbReference type="NCBI Taxonomy" id="34254"/>
    <lineage>
        <taxon>Eukaryota</taxon>
        <taxon>Viridiplantae</taxon>
        <taxon>Streptophyta</taxon>
        <taxon>Embryophyta</taxon>
        <taxon>Tracheophyta</taxon>
        <taxon>Spermatophyta</taxon>
        <taxon>Magnoliopsida</taxon>
        <taxon>eudicotyledons</taxon>
        <taxon>Gunneridae</taxon>
        <taxon>Pentapetalae</taxon>
        <taxon>asterids</taxon>
        <taxon>lamiids</taxon>
        <taxon>Boraginales</taxon>
        <taxon>Boraginaceae</taxon>
        <taxon>Boraginoideae</taxon>
        <taxon>Lithospermeae</taxon>
        <taxon>Lithospermum</taxon>
    </lineage>
</organism>
<keyword evidence="2" id="KW-1185">Reference proteome</keyword>
<dbReference type="Proteomes" id="UP001454036">
    <property type="component" value="Unassembled WGS sequence"/>
</dbReference>
<dbReference type="PANTHER" id="PTHR33623">
    <property type="entry name" value="OS04G0572500 PROTEIN"/>
    <property type="match status" value="1"/>
</dbReference>
<gene>
    <name evidence="1" type="ORF">LIER_28282</name>
</gene>
<evidence type="ECO:0008006" key="3">
    <source>
        <dbReference type="Google" id="ProtNLM"/>
    </source>
</evidence>